<protein>
    <submittedName>
        <fullName evidence="3">Uncharacterized protein</fullName>
    </submittedName>
</protein>
<sequence length="285" mass="32472">EDSIGMQAQEVIGALILLSSEERKALNDYSIEQCEARIQELLQVIKNPVKDRQVADVLGQLTLLYQRRVRLEVDQRFKRQFMLDDTIQTIDATRCELLEVEEKLEAVELRARRLEVAERSQDTPPSLEDWGVEINPTSQVETSEGEPHLQHPERTFHSELENVEAALQRFPSQARGFPYTSTESRTGLSRQIRFSGAVSHPTVIDTHEQYLAVDSQEVNSSRFRGEQPSNLTRSTLLYNPSPPPRRQESRLWDSGGSYHQPLPRTRAQGPPLYHECLPQGGSVMS</sequence>
<proteinExistence type="predicted"/>
<dbReference type="Proteomes" id="UP001345963">
    <property type="component" value="Unassembled WGS sequence"/>
</dbReference>
<gene>
    <name evidence="3" type="ORF">ATANTOWER_015100</name>
</gene>
<dbReference type="EMBL" id="JAHUTI010071976">
    <property type="protein sequence ID" value="MED6255791.1"/>
    <property type="molecule type" value="Genomic_DNA"/>
</dbReference>
<feature type="coiled-coil region" evidence="1">
    <location>
        <begin position="83"/>
        <end position="117"/>
    </location>
</feature>
<name>A0ABU7BZ75_9TELE</name>
<keyword evidence="1" id="KW-0175">Coiled coil</keyword>
<feature type="non-terminal residue" evidence="3">
    <location>
        <position position="1"/>
    </location>
</feature>
<evidence type="ECO:0000256" key="1">
    <source>
        <dbReference type="SAM" id="Coils"/>
    </source>
</evidence>
<accession>A0ABU7BZ75</accession>
<feature type="compositionally biased region" description="Polar residues" evidence="2">
    <location>
        <begin position="218"/>
        <end position="238"/>
    </location>
</feature>
<evidence type="ECO:0000313" key="4">
    <source>
        <dbReference type="Proteomes" id="UP001345963"/>
    </source>
</evidence>
<feature type="region of interest" description="Disordered" evidence="2">
    <location>
        <begin position="218"/>
        <end position="285"/>
    </location>
</feature>
<comment type="caution">
    <text evidence="3">The sequence shown here is derived from an EMBL/GenBank/DDBJ whole genome shotgun (WGS) entry which is preliminary data.</text>
</comment>
<keyword evidence="4" id="KW-1185">Reference proteome</keyword>
<reference evidence="3 4" key="1">
    <citation type="submission" date="2021-07" db="EMBL/GenBank/DDBJ databases">
        <authorList>
            <person name="Palmer J.M."/>
        </authorList>
    </citation>
    <scope>NUCLEOTIDE SEQUENCE [LARGE SCALE GENOMIC DNA]</scope>
    <source>
        <strain evidence="3 4">AT_MEX2019</strain>
        <tissue evidence="3">Muscle</tissue>
    </source>
</reference>
<organism evidence="3 4">
    <name type="scientific">Ataeniobius toweri</name>
    <dbReference type="NCBI Taxonomy" id="208326"/>
    <lineage>
        <taxon>Eukaryota</taxon>
        <taxon>Metazoa</taxon>
        <taxon>Chordata</taxon>
        <taxon>Craniata</taxon>
        <taxon>Vertebrata</taxon>
        <taxon>Euteleostomi</taxon>
        <taxon>Actinopterygii</taxon>
        <taxon>Neopterygii</taxon>
        <taxon>Teleostei</taxon>
        <taxon>Neoteleostei</taxon>
        <taxon>Acanthomorphata</taxon>
        <taxon>Ovalentaria</taxon>
        <taxon>Atherinomorphae</taxon>
        <taxon>Cyprinodontiformes</taxon>
        <taxon>Goodeidae</taxon>
        <taxon>Ataeniobius</taxon>
    </lineage>
</organism>
<evidence type="ECO:0000313" key="3">
    <source>
        <dbReference type="EMBL" id="MED6255791.1"/>
    </source>
</evidence>
<evidence type="ECO:0000256" key="2">
    <source>
        <dbReference type="SAM" id="MobiDB-lite"/>
    </source>
</evidence>